<sequence>MSEWFVLRRGLANGFINAAGALSGLILPLVLPSLIEKHGIPKTLRMLAIVLFSLLLPLLPFVRGRLPAAKVQAPHSHRGDSSWEWMKQRKFHFLILINTIQGLGSWFISSCSRRS</sequence>
<accession>A0ACA9PG81</accession>
<protein>
    <submittedName>
        <fullName evidence="1">222_t:CDS:1</fullName>
    </submittedName>
</protein>
<organism evidence="1 2">
    <name type="scientific">Acaulospora colombiana</name>
    <dbReference type="NCBI Taxonomy" id="27376"/>
    <lineage>
        <taxon>Eukaryota</taxon>
        <taxon>Fungi</taxon>
        <taxon>Fungi incertae sedis</taxon>
        <taxon>Mucoromycota</taxon>
        <taxon>Glomeromycotina</taxon>
        <taxon>Glomeromycetes</taxon>
        <taxon>Diversisporales</taxon>
        <taxon>Acaulosporaceae</taxon>
        <taxon>Acaulospora</taxon>
    </lineage>
</organism>
<name>A0ACA9PG81_9GLOM</name>
<comment type="caution">
    <text evidence="1">The sequence shown here is derived from an EMBL/GenBank/DDBJ whole genome shotgun (WGS) entry which is preliminary data.</text>
</comment>
<reference evidence="1" key="1">
    <citation type="submission" date="2021-06" db="EMBL/GenBank/DDBJ databases">
        <authorList>
            <person name="Kallberg Y."/>
            <person name="Tangrot J."/>
            <person name="Rosling A."/>
        </authorList>
    </citation>
    <scope>NUCLEOTIDE SEQUENCE</scope>
    <source>
        <strain evidence="1">CL356</strain>
    </source>
</reference>
<evidence type="ECO:0000313" key="1">
    <source>
        <dbReference type="EMBL" id="CAG8707743.1"/>
    </source>
</evidence>
<evidence type="ECO:0000313" key="2">
    <source>
        <dbReference type="Proteomes" id="UP000789525"/>
    </source>
</evidence>
<proteinExistence type="predicted"/>
<dbReference type="EMBL" id="CAJVPT010034370">
    <property type="protein sequence ID" value="CAG8707743.1"/>
    <property type="molecule type" value="Genomic_DNA"/>
</dbReference>
<gene>
    <name evidence="1" type="ORF">ACOLOM_LOCUS10525</name>
</gene>
<keyword evidence="2" id="KW-1185">Reference proteome</keyword>
<dbReference type="Proteomes" id="UP000789525">
    <property type="component" value="Unassembled WGS sequence"/>
</dbReference>